<evidence type="ECO:0000313" key="3">
    <source>
        <dbReference type="Proteomes" id="UP000287651"/>
    </source>
</evidence>
<accession>A0A426XVB2</accession>
<proteinExistence type="predicted"/>
<name>A0A426XVB2_ENSVE</name>
<dbReference type="Proteomes" id="UP000287651">
    <property type="component" value="Unassembled WGS sequence"/>
</dbReference>
<evidence type="ECO:0000256" key="1">
    <source>
        <dbReference type="SAM" id="MobiDB-lite"/>
    </source>
</evidence>
<reference evidence="2 3" key="1">
    <citation type="journal article" date="2014" name="Agronomy (Basel)">
        <title>A Draft Genome Sequence for Ensete ventricosum, the Drought-Tolerant Tree Against Hunger.</title>
        <authorList>
            <person name="Harrison J."/>
            <person name="Moore K.A."/>
            <person name="Paszkiewicz K."/>
            <person name="Jones T."/>
            <person name="Grant M."/>
            <person name="Ambacheew D."/>
            <person name="Muzemil S."/>
            <person name="Studholme D.J."/>
        </authorList>
    </citation>
    <scope>NUCLEOTIDE SEQUENCE [LARGE SCALE GENOMIC DNA]</scope>
</reference>
<dbReference type="EMBL" id="AMZH03017204">
    <property type="protein sequence ID" value="RRT43374.1"/>
    <property type="molecule type" value="Genomic_DNA"/>
</dbReference>
<evidence type="ECO:0000313" key="2">
    <source>
        <dbReference type="EMBL" id="RRT43374.1"/>
    </source>
</evidence>
<dbReference type="AlphaFoldDB" id="A0A426XVB2"/>
<protein>
    <submittedName>
        <fullName evidence="2">Uncharacterized protein</fullName>
    </submittedName>
</protein>
<organism evidence="2 3">
    <name type="scientific">Ensete ventricosum</name>
    <name type="common">Abyssinian banana</name>
    <name type="synonym">Musa ensete</name>
    <dbReference type="NCBI Taxonomy" id="4639"/>
    <lineage>
        <taxon>Eukaryota</taxon>
        <taxon>Viridiplantae</taxon>
        <taxon>Streptophyta</taxon>
        <taxon>Embryophyta</taxon>
        <taxon>Tracheophyta</taxon>
        <taxon>Spermatophyta</taxon>
        <taxon>Magnoliopsida</taxon>
        <taxon>Liliopsida</taxon>
        <taxon>Zingiberales</taxon>
        <taxon>Musaceae</taxon>
        <taxon>Ensete</taxon>
    </lineage>
</organism>
<gene>
    <name evidence="2" type="ORF">B296_00052049</name>
</gene>
<feature type="region of interest" description="Disordered" evidence="1">
    <location>
        <begin position="1"/>
        <end position="24"/>
    </location>
</feature>
<comment type="caution">
    <text evidence="2">The sequence shown here is derived from an EMBL/GenBank/DDBJ whole genome shotgun (WGS) entry which is preliminary data.</text>
</comment>
<sequence length="99" mass="11089">MERKVLPHPTKSHGDGRKSCSGFGSSAFRIRSPPLAHWKSIPANLEGTLMAERIGMRRKRLRGGVDAWSLWSYSRPKSVAMFRGELLILGREISFGQPP</sequence>